<gene>
    <name evidence="2" type="ORF">FISHEDRAFT_61419</name>
</gene>
<accession>A0A0D7A3X7</accession>
<name>A0A0D7A3X7_9AGAR</name>
<feature type="region of interest" description="Disordered" evidence="1">
    <location>
        <begin position="109"/>
        <end position="128"/>
    </location>
</feature>
<evidence type="ECO:0000313" key="2">
    <source>
        <dbReference type="EMBL" id="KIY45084.1"/>
    </source>
</evidence>
<dbReference type="AlphaFoldDB" id="A0A0D7A3X7"/>
<sequence length="318" mass="34315">MFARTIVSRSGSSLLSHVQGFLSKTNVTDKTLLFALGVSPNNTTLKHSTLSDLVTVLTHFPGPLLGLISSPPLLKNTIDPLAVSCSVALLESSKTRIFRSTIPGDETISVGKWHRPSTKHNPSYEQPLSPGDWSQLWNRRKDDAVVLPHELRDLSSQGNLVISIDSKNPTRLLLDAIDTAKISLSATTAFSDANCFALGVIVDGQIAHMYRIISGDPSRGTLALESHAAPAPGSLVKGTCHVQFFYRDLNSSVTQNCANRSPFIFTNNESAPSCNIDSDVILPDTFMTGSEYGFVLSRSGEKPWKCTMPGAAVSCRSV</sequence>
<dbReference type="OrthoDB" id="10251508at2759"/>
<proteinExistence type="predicted"/>
<protein>
    <recommendedName>
        <fullName evidence="4">FIST domain-containing protein</fullName>
    </recommendedName>
</protein>
<dbReference type="EMBL" id="KN882062">
    <property type="protein sequence ID" value="KIY45084.1"/>
    <property type="molecule type" value="Genomic_DNA"/>
</dbReference>
<keyword evidence="3" id="KW-1185">Reference proteome</keyword>
<evidence type="ECO:0008006" key="4">
    <source>
        <dbReference type="Google" id="ProtNLM"/>
    </source>
</evidence>
<evidence type="ECO:0000313" key="3">
    <source>
        <dbReference type="Proteomes" id="UP000054144"/>
    </source>
</evidence>
<organism evidence="2 3">
    <name type="scientific">Fistulina hepatica ATCC 64428</name>
    <dbReference type="NCBI Taxonomy" id="1128425"/>
    <lineage>
        <taxon>Eukaryota</taxon>
        <taxon>Fungi</taxon>
        <taxon>Dikarya</taxon>
        <taxon>Basidiomycota</taxon>
        <taxon>Agaricomycotina</taxon>
        <taxon>Agaricomycetes</taxon>
        <taxon>Agaricomycetidae</taxon>
        <taxon>Agaricales</taxon>
        <taxon>Fistulinaceae</taxon>
        <taxon>Fistulina</taxon>
    </lineage>
</organism>
<evidence type="ECO:0000256" key="1">
    <source>
        <dbReference type="SAM" id="MobiDB-lite"/>
    </source>
</evidence>
<dbReference type="Proteomes" id="UP000054144">
    <property type="component" value="Unassembled WGS sequence"/>
</dbReference>
<reference evidence="2 3" key="1">
    <citation type="journal article" date="2015" name="Fungal Genet. Biol.">
        <title>Evolution of novel wood decay mechanisms in Agaricales revealed by the genome sequences of Fistulina hepatica and Cylindrobasidium torrendii.</title>
        <authorList>
            <person name="Floudas D."/>
            <person name="Held B.W."/>
            <person name="Riley R."/>
            <person name="Nagy L.G."/>
            <person name="Koehler G."/>
            <person name="Ransdell A.S."/>
            <person name="Younus H."/>
            <person name="Chow J."/>
            <person name="Chiniquy J."/>
            <person name="Lipzen A."/>
            <person name="Tritt A."/>
            <person name="Sun H."/>
            <person name="Haridas S."/>
            <person name="LaButti K."/>
            <person name="Ohm R.A."/>
            <person name="Kues U."/>
            <person name="Blanchette R.A."/>
            <person name="Grigoriev I.V."/>
            <person name="Minto R.E."/>
            <person name="Hibbett D.S."/>
        </authorList>
    </citation>
    <scope>NUCLEOTIDE SEQUENCE [LARGE SCALE GENOMIC DNA]</scope>
    <source>
        <strain evidence="2 3">ATCC 64428</strain>
    </source>
</reference>